<organism evidence="1 2">
    <name type="scientific">Cytophaga hutchinsonii (strain ATCC 33406 / DSM 1761 / CIP 103989 / NBRC 15051 / NCIMB 9469 / D465)</name>
    <dbReference type="NCBI Taxonomy" id="269798"/>
    <lineage>
        <taxon>Bacteria</taxon>
        <taxon>Pseudomonadati</taxon>
        <taxon>Bacteroidota</taxon>
        <taxon>Cytophagia</taxon>
        <taxon>Cytophagales</taxon>
        <taxon>Cytophagaceae</taxon>
        <taxon>Cytophaga</taxon>
    </lineage>
</organism>
<reference evidence="1 2" key="1">
    <citation type="journal article" date="2007" name="Appl. Environ. Microbiol.">
        <title>Genome sequence of the cellulolytic gliding bacterium Cytophaga hutchinsonii.</title>
        <authorList>
            <person name="Xie G."/>
            <person name="Bruce D.C."/>
            <person name="Challacombe J.F."/>
            <person name="Chertkov O."/>
            <person name="Detter J.C."/>
            <person name="Gilna P."/>
            <person name="Han C.S."/>
            <person name="Lucas S."/>
            <person name="Misra M."/>
            <person name="Myers G.L."/>
            <person name="Richardson P."/>
            <person name="Tapia R."/>
            <person name="Thayer N."/>
            <person name="Thompson L.S."/>
            <person name="Brettin T.S."/>
            <person name="Henrissat B."/>
            <person name="Wilson D.B."/>
            <person name="McBride M.J."/>
        </authorList>
    </citation>
    <scope>NUCLEOTIDE SEQUENCE [LARGE SCALE GENOMIC DNA]</scope>
    <source>
        <strain evidence="2">ATCC 33406 / DSM 1761 / CIP 103989 / NBRC 15051 / NCIMB 9469 / D465</strain>
    </source>
</reference>
<gene>
    <name evidence="1" type="ordered locus">CHU_0779</name>
</gene>
<evidence type="ECO:0000313" key="2">
    <source>
        <dbReference type="Proteomes" id="UP000001822"/>
    </source>
</evidence>
<dbReference type="Proteomes" id="UP000001822">
    <property type="component" value="Chromosome"/>
</dbReference>
<name>A0A6N4SP29_CYTH3</name>
<dbReference type="InterPro" id="IPR019861">
    <property type="entry name" value="PorP/SprF_Bacteroidetes"/>
</dbReference>
<dbReference type="EMBL" id="CP000383">
    <property type="protein sequence ID" value="ABG58066.1"/>
    <property type="molecule type" value="Genomic_DNA"/>
</dbReference>
<dbReference type="AlphaFoldDB" id="A0A6N4SP29"/>
<evidence type="ECO:0008006" key="3">
    <source>
        <dbReference type="Google" id="ProtNLM"/>
    </source>
</evidence>
<dbReference type="SMR" id="A0A6N4SP29"/>
<accession>A0A6N4SP29</accession>
<dbReference type="Pfam" id="PF11751">
    <property type="entry name" value="PorP_SprF"/>
    <property type="match status" value="1"/>
</dbReference>
<proteinExistence type="predicted"/>
<protein>
    <recommendedName>
        <fullName evidence="3">Type IX secretion system membrane protein PorP/SprF</fullName>
    </recommendedName>
</protein>
<keyword evidence="2" id="KW-1185">Reference proteome</keyword>
<evidence type="ECO:0000313" key="1">
    <source>
        <dbReference type="EMBL" id="ABG58066.1"/>
    </source>
</evidence>
<dbReference type="KEGG" id="chu:CHU_0779"/>
<sequence length="279" mass="31639">MLFYLPVTGQNTAVYPDQFGAYFNNMHLVTPSYFPKDVKVNLSLSYKSRTGALNKISTFNVAFTRVFNHTKPTNHLIRIYFYNEKDGPYIHRPRAYINYGYKIALSKQVNIAAGAAFGFAQTAFTAPSSTANGNSISPDASIGLSLQVKNFEAGFSVCQLLNSEVNPVVAPIIYRRYYNTYLSYHADLSPFIKLKSGMLWRALPTYDDDLNIYSMLEYKETISFGGCYRYNKNFSFVVSTNIHIGKESILLSFVYNTPFFTKLPAWTDSVELNGGYNFY</sequence>